<feature type="transmembrane region" description="Helical" evidence="1">
    <location>
        <begin position="290"/>
        <end position="309"/>
    </location>
</feature>
<name>A0A543AME9_9MICC</name>
<feature type="transmembrane region" description="Helical" evidence="1">
    <location>
        <begin position="69"/>
        <end position="96"/>
    </location>
</feature>
<feature type="transmembrane region" description="Helical" evidence="1">
    <location>
        <begin position="232"/>
        <end position="252"/>
    </location>
</feature>
<dbReference type="GO" id="GO:0005886">
    <property type="term" value="C:plasma membrane"/>
    <property type="evidence" value="ECO:0007669"/>
    <property type="project" value="TreeGrafter"/>
</dbReference>
<dbReference type="OrthoDB" id="6463253at2"/>
<evidence type="ECO:0000313" key="2">
    <source>
        <dbReference type="EMBL" id="TQL73741.1"/>
    </source>
</evidence>
<feature type="transmembrane region" description="Helical" evidence="1">
    <location>
        <begin position="127"/>
        <end position="149"/>
    </location>
</feature>
<keyword evidence="1" id="KW-0472">Membrane</keyword>
<dbReference type="PANTHER" id="PTHR34821">
    <property type="entry name" value="INNER MEMBRANE PROTEIN YDCZ"/>
    <property type="match status" value="1"/>
</dbReference>
<feature type="transmembrane region" description="Helical" evidence="1">
    <location>
        <begin position="161"/>
        <end position="179"/>
    </location>
</feature>
<dbReference type="InterPro" id="IPR006750">
    <property type="entry name" value="YdcZ"/>
</dbReference>
<evidence type="ECO:0000256" key="1">
    <source>
        <dbReference type="SAM" id="Phobius"/>
    </source>
</evidence>
<reference evidence="2 3" key="1">
    <citation type="submission" date="2019-06" db="EMBL/GenBank/DDBJ databases">
        <title>Sequencing the genomes of 1000 actinobacteria strains.</title>
        <authorList>
            <person name="Klenk H.-P."/>
        </authorList>
    </citation>
    <scope>NUCLEOTIDE SEQUENCE [LARGE SCALE GENOMIC DNA]</scope>
    <source>
        <strain evidence="2 3">DSM 24083</strain>
    </source>
</reference>
<feature type="transmembrane region" description="Helical" evidence="1">
    <location>
        <begin position="185"/>
        <end position="211"/>
    </location>
</feature>
<dbReference type="PANTHER" id="PTHR34821:SF2">
    <property type="entry name" value="INNER MEMBRANE PROTEIN YDCZ"/>
    <property type="match status" value="1"/>
</dbReference>
<feature type="transmembrane region" description="Helical" evidence="1">
    <location>
        <begin position="258"/>
        <end position="278"/>
    </location>
</feature>
<dbReference type="Pfam" id="PF04657">
    <property type="entry name" value="DMT_YdcZ"/>
    <property type="match status" value="2"/>
</dbReference>
<dbReference type="RefSeq" id="WP_141863900.1">
    <property type="nucleotide sequence ID" value="NZ_BAABAN010000017.1"/>
</dbReference>
<organism evidence="2 3">
    <name type="scientific">Enteractinococcus coprophilus</name>
    <dbReference type="NCBI Taxonomy" id="1027633"/>
    <lineage>
        <taxon>Bacteria</taxon>
        <taxon>Bacillati</taxon>
        <taxon>Actinomycetota</taxon>
        <taxon>Actinomycetes</taxon>
        <taxon>Micrococcales</taxon>
        <taxon>Micrococcaceae</taxon>
    </lineage>
</organism>
<gene>
    <name evidence="2" type="ORF">FB556_0185</name>
</gene>
<protein>
    <submittedName>
        <fullName evidence="2">Transporter family-2 protein</fullName>
    </submittedName>
</protein>
<feature type="transmembrane region" description="Helical" evidence="1">
    <location>
        <begin position="35"/>
        <end position="57"/>
    </location>
</feature>
<keyword evidence="1" id="KW-1133">Transmembrane helix</keyword>
<sequence length="310" mass="32723">MMYLVLGVAIGVLMPNQSAINNRLRHAVSTPWVMAAISFLVGTACLLLLTWTTVGTVGLDPGHLSAQPWWIWSGGVFGVIGMTTNVLLLPVIGALYSTVLNLTAQVITTLIIDHFGLFDVDRYPADAWRLLGASIVMLAAVLAVVAGRSRVQADRPAPSRGWYLAGLGIGVCFGLQVAVNGQLTLVLGSAIHSAFVSFLVGTIVLITLVVLTRSPLRLRVPDGETHNPWWMWLGGVLGALYVTGVAFLSPLIGSAVTVVVVQVGLIAGALLVDQFGLLSAPKRAVRPLQVIGLLLMITGVVVMNAPKILA</sequence>
<accession>A0A543AME9</accession>
<keyword evidence="3" id="KW-1185">Reference proteome</keyword>
<dbReference type="Proteomes" id="UP000319746">
    <property type="component" value="Unassembled WGS sequence"/>
</dbReference>
<keyword evidence="1" id="KW-0812">Transmembrane</keyword>
<comment type="caution">
    <text evidence="2">The sequence shown here is derived from an EMBL/GenBank/DDBJ whole genome shotgun (WGS) entry which is preliminary data.</text>
</comment>
<proteinExistence type="predicted"/>
<evidence type="ECO:0000313" key="3">
    <source>
        <dbReference type="Proteomes" id="UP000319746"/>
    </source>
</evidence>
<dbReference type="EMBL" id="VFOU01000001">
    <property type="protein sequence ID" value="TQL73741.1"/>
    <property type="molecule type" value="Genomic_DNA"/>
</dbReference>
<dbReference type="AlphaFoldDB" id="A0A543AME9"/>